<keyword evidence="1" id="KW-0812">Transmembrane</keyword>
<reference evidence="2" key="1">
    <citation type="submission" date="2021-01" db="EMBL/GenBank/DDBJ databases">
        <authorList>
            <consortium name="Genoscope - CEA"/>
            <person name="William W."/>
        </authorList>
    </citation>
    <scope>NUCLEOTIDE SEQUENCE</scope>
</reference>
<dbReference type="AlphaFoldDB" id="A0A8S1QTZ6"/>
<organism evidence="2 3">
    <name type="scientific">Paramecium sonneborni</name>
    <dbReference type="NCBI Taxonomy" id="65129"/>
    <lineage>
        <taxon>Eukaryota</taxon>
        <taxon>Sar</taxon>
        <taxon>Alveolata</taxon>
        <taxon>Ciliophora</taxon>
        <taxon>Intramacronucleata</taxon>
        <taxon>Oligohymenophorea</taxon>
        <taxon>Peniculida</taxon>
        <taxon>Parameciidae</taxon>
        <taxon>Paramecium</taxon>
    </lineage>
</organism>
<evidence type="ECO:0000313" key="2">
    <source>
        <dbReference type="EMBL" id="CAD8118294.1"/>
    </source>
</evidence>
<evidence type="ECO:0000256" key="1">
    <source>
        <dbReference type="SAM" id="Phobius"/>
    </source>
</evidence>
<accession>A0A8S1QTZ6</accession>
<name>A0A8S1QTZ6_9CILI</name>
<keyword evidence="3" id="KW-1185">Reference proteome</keyword>
<feature type="transmembrane region" description="Helical" evidence="1">
    <location>
        <begin position="56"/>
        <end position="77"/>
    </location>
</feature>
<comment type="caution">
    <text evidence="2">The sequence shown here is derived from an EMBL/GenBank/DDBJ whole genome shotgun (WGS) entry which is preliminary data.</text>
</comment>
<proteinExistence type="predicted"/>
<gene>
    <name evidence="2" type="ORF">PSON_ATCC_30995.1.T1160179</name>
</gene>
<sequence>MLVWKLLQINLQISYYCGLVKIQFYFSILDIFPFSQKEMFQIRYVSLPFGSKKHQIWIFSFIILSIGFLVLSFPFPFCNQVHQKRSIYQHLNQKTFLLFNQ</sequence>
<dbReference type="EMBL" id="CAJJDN010000116">
    <property type="protein sequence ID" value="CAD8118294.1"/>
    <property type="molecule type" value="Genomic_DNA"/>
</dbReference>
<evidence type="ECO:0008006" key="4">
    <source>
        <dbReference type="Google" id="ProtNLM"/>
    </source>
</evidence>
<evidence type="ECO:0000313" key="3">
    <source>
        <dbReference type="Proteomes" id="UP000692954"/>
    </source>
</evidence>
<keyword evidence="1" id="KW-1133">Transmembrane helix</keyword>
<protein>
    <recommendedName>
        <fullName evidence="4">Transmembrane protein</fullName>
    </recommendedName>
</protein>
<feature type="transmembrane region" description="Helical" evidence="1">
    <location>
        <begin position="13"/>
        <end position="35"/>
    </location>
</feature>
<keyword evidence="1" id="KW-0472">Membrane</keyword>
<dbReference type="Proteomes" id="UP000692954">
    <property type="component" value="Unassembled WGS sequence"/>
</dbReference>